<dbReference type="STRING" id="80966.ENSAPOP00000024472"/>
<keyword evidence="2" id="KW-0862">Zinc</keyword>
<dbReference type="PROSITE" id="PS51864">
    <property type="entry name" value="ASTACIN"/>
    <property type="match status" value="1"/>
</dbReference>
<reference evidence="4" key="1">
    <citation type="submission" date="2025-08" db="UniProtKB">
        <authorList>
            <consortium name="Ensembl"/>
        </authorList>
    </citation>
    <scope>IDENTIFICATION</scope>
</reference>
<comment type="cofactor">
    <cofactor evidence="2">
        <name>Zn(2+)</name>
        <dbReference type="ChEBI" id="CHEBI:29105"/>
    </cofactor>
    <text evidence="2">Binds 1 zinc ion per subunit.</text>
</comment>
<dbReference type="EC" id="3.4.24.-" evidence="2"/>
<keyword evidence="2" id="KW-0482">Metalloprotease</keyword>
<protein>
    <recommendedName>
        <fullName evidence="2">Metalloendopeptidase</fullName>
        <ecNumber evidence="2">3.4.24.-</ecNumber>
    </recommendedName>
</protein>
<dbReference type="InterPro" id="IPR006026">
    <property type="entry name" value="Peptidase_Metallo"/>
</dbReference>
<comment type="caution">
    <text evidence="1">Lacks conserved residue(s) required for the propagation of feature annotation.</text>
</comment>
<evidence type="ECO:0000313" key="4">
    <source>
        <dbReference type="Ensembl" id="ENSAPOP00000024472.1"/>
    </source>
</evidence>
<dbReference type="PRINTS" id="PR00480">
    <property type="entry name" value="ASTACIN"/>
</dbReference>
<dbReference type="AlphaFoldDB" id="A0A3Q1G9Z4"/>
<keyword evidence="5" id="KW-1185">Reference proteome</keyword>
<dbReference type="GO" id="GO:0004222">
    <property type="term" value="F:metalloendopeptidase activity"/>
    <property type="evidence" value="ECO:0007669"/>
    <property type="project" value="UniProtKB-UniRule"/>
</dbReference>
<dbReference type="GO" id="GO:0006508">
    <property type="term" value="P:proteolysis"/>
    <property type="evidence" value="ECO:0007669"/>
    <property type="project" value="UniProtKB-KW"/>
</dbReference>
<dbReference type="GO" id="GO:0008270">
    <property type="term" value="F:zinc ion binding"/>
    <property type="evidence" value="ECO:0007669"/>
    <property type="project" value="InterPro"/>
</dbReference>
<dbReference type="InParanoid" id="A0A3Q1G9Z4"/>
<dbReference type="SUPFAM" id="SSF55486">
    <property type="entry name" value="Metalloproteases ('zincins'), catalytic domain"/>
    <property type="match status" value="1"/>
</dbReference>
<dbReference type="Gene3D" id="3.40.390.10">
    <property type="entry name" value="Collagenase (Catalytic Domain)"/>
    <property type="match status" value="1"/>
</dbReference>
<dbReference type="InterPro" id="IPR001506">
    <property type="entry name" value="Peptidase_M12A"/>
</dbReference>
<dbReference type="InterPro" id="IPR024079">
    <property type="entry name" value="MetalloPept_cat_dom_sf"/>
</dbReference>
<evidence type="ECO:0000256" key="2">
    <source>
        <dbReference type="RuleBase" id="RU361183"/>
    </source>
</evidence>
<evidence type="ECO:0000259" key="3">
    <source>
        <dbReference type="PROSITE" id="PS51864"/>
    </source>
</evidence>
<evidence type="ECO:0000313" key="5">
    <source>
        <dbReference type="Proteomes" id="UP000257200"/>
    </source>
</evidence>
<keyword evidence="2" id="KW-0645">Protease</keyword>
<dbReference type="Pfam" id="PF01400">
    <property type="entry name" value="Astacin"/>
    <property type="match status" value="1"/>
</dbReference>
<keyword evidence="2" id="KW-0378">Hydrolase</keyword>
<reference evidence="4" key="2">
    <citation type="submission" date="2025-09" db="UniProtKB">
        <authorList>
            <consortium name="Ensembl"/>
        </authorList>
    </citation>
    <scope>IDENTIFICATION</scope>
</reference>
<accession>A0A3Q1G9Z4</accession>
<feature type="domain" description="Peptidase M12A" evidence="3">
    <location>
        <begin position="48"/>
        <end position="213"/>
    </location>
</feature>
<organism evidence="4 5">
    <name type="scientific">Acanthochromis polyacanthus</name>
    <name type="common">spiny chromis</name>
    <dbReference type="NCBI Taxonomy" id="80966"/>
    <lineage>
        <taxon>Eukaryota</taxon>
        <taxon>Metazoa</taxon>
        <taxon>Chordata</taxon>
        <taxon>Craniata</taxon>
        <taxon>Vertebrata</taxon>
        <taxon>Euteleostomi</taxon>
        <taxon>Actinopterygii</taxon>
        <taxon>Neopterygii</taxon>
        <taxon>Teleostei</taxon>
        <taxon>Neoteleostei</taxon>
        <taxon>Acanthomorphata</taxon>
        <taxon>Ovalentaria</taxon>
        <taxon>Pomacentridae</taxon>
        <taxon>Acanthochromis</taxon>
    </lineage>
</organism>
<dbReference type="GeneTree" id="ENSGT00940000163716"/>
<dbReference type="Proteomes" id="UP000257200">
    <property type="component" value="Unplaced"/>
</dbReference>
<dbReference type="Ensembl" id="ENSAPOT00000008693.1">
    <property type="protein sequence ID" value="ENSAPOP00000024472.1"/>
    <property type="gene ID" value="ENSAPOG00000006906.1"/>
</dbReference>
<proteinExistence type="predicted"/>
<name>A0A3Q1G9Z4_9TELE</name>
<sequence length="214" mass="24690">MMNDYRRISGLWLVSLEEKVSMLITFCCNPAISRVLLEGDVVLPQQRNAMECWRESCRWRKSSSGLVEVPYIASIKETMEDFQKKTCVRFVPHVGQPDFLSIQNGWCQLDRRHVLLSFVGVGPPLLLHALGIHHKHTRTDRDQYDRINWENVPAASSSNFQKAHTNNLNTPYDYSSFGAETITPIPDPSVLVEQREDMSDTEILRVNRFYECSE</sequence>
<dbReference type="PANTHER" id="PTHR10127">
    <property type="entry name" value="DISCOIDIN, CUB, EGF, LAMININ , AND ZINC METALLOPROTEASE DOMAIN CONTAINING"/>
    <property type="match status" value="1"/>
</dbReference>
<dbReference type="PANTHER" id="PTHR10127:SF839">
    <property type="entry name" value="HATCHING ENZYME 1.2-RELATED"/>
    <property type="match status" value="1"/>
</dbReference>
<dbReference type="SMART" id="SM00235">
    <property type="entry name" value="ZnMc"/>
    <property type="match status" value="1"/>
</dbReference>
<keyword evidence="2" id="KW-0479">Metal-binding</keyword>
<evidence type="ECO:0000256" key="1">
    <source>
        <dbReference type="PROSITE-ProRule" id="PRU01211"/>
    </source>
</evidence>